<accession>A0ABR2B6I9</accession>
<evidence type="ECO:0000313" key="3">
    <source>
        <dbReference type="Proteomes" id="UP001472677"/>
    </source>
</evidence>
<evidence type="ECO:0000313" key="2">
    <source>
        <dbReference type="EMBL" id="KAK8502512.1"/>
    </source>
</evidence>
<sequence>MISDSIFLQSLSTLPCSSWRVGNSWSPMEKGIVFIFLVTFTDWLPSSSIKNLGIAGGLALWWNNKVKLSVLHHDKNLIDIVISINGEPEWFGTFIYAPPYEEEKQEFWERLGTLRDNANVKWCIMGDTNVVASPSEKYGDAPLDYNNVKWYHEFLERSLLMEIQSKEGTYTWSNQRSEEDEICEKLDKVISSLDWNFLFPKAIAIIKVPMASDHTPIVLLTNGVTKSGKKDFKFESRWSLEDECLNIIKEEWKPSEERHQRGTFRVKLRRTKVKLWKWSREKFGKNKISANDIVNKIKVLQQGPLSNENTELPGRLA</sequence>
<reference evidence="2 3" key="1">
    <citation type="journal article" date="2024" name="G3 (Bethesda)">
        <title>Genome assembly of Hibiscus sabdariffa L. provides insights into metabolisms of medicinal natural products.</title>
        <authorList>
            <person name="Kim T."/>
        </authorList>
    </citation>
    <scope>NUCLEOTIDE SEQUENCE [LARGE SCALE GENOMIC DNA]</scope>
    <source>
        <strain evidence="2">TK-2024</strain>
        <tissue evidence="2">Old leaves</tissue>
    </source>
</reference>
<gene>
    <name evidence="2" type="ORF">V6N12_005498</name>
</gene>
<dbReference type="Pfam" id="PF03372">
    <property type="entry name" value="Exo_endo_phos"/>
    <property type="match status" value="1"/>
</dbReference>
<dbReference type="PANTHER" id="PTHR33710:SF71">
    <property type="entry name" value="ENDONUCLEASE_EXONUCLEASE_PHOSPHATASE DOMAIN-CONTAINING PROTEIN"/>
    <property type="match status" value="1"/>
</dbReference>
<name>A0ABR2B6I9_9ROSI</name>
<evidence type="ECO:0000259" key="1">
    <source>
        <dbReference type="Pfam" id="PF03372"/>
    </source>
</evidence>
<proteinExistence type="predicted"/>
<dbReference type="InterPro" id="IPR036691">
    <property type="entry name" value="Endo/exonu/phosph_ase_sf"/>
</dbReference>
<feature type="domain" description="Endonuclease/exonuclease/phosphatase" evidence="1">
    <location>
        <begin position="53"/>
        <end position="214"/>
    </location>
</feature>
<dbReference type="SUPFAM" id="SSF56219">
    <property type="entry name" value="DNase I-like"/>
    <property type="match status" value="1"/>
</dbReference>
<dbReference type="EMBL" id="JBBPBM010000167">
    <property type="protein sequence ID" value="KAK8502512.1"/>
    <property type="molecule type" value="Genomic_DNA"/>
</dbReference>
<protein>
    <recommendedName>
        <fullName evidence="1">Endonuclease/exonuclease/phosphatase domain-containing protein</fullName>
    </recommendedName>
</protein>
<comment type="caution">
    <text evidence="2">The sequence shown here is derived from an EMBL/GenBank/DDBJ whole genome shotgun (WGS) entry which is preliminary data.</text>
</comment>
<dbReference type="InterPro" id="IPR005135">
    <property type="entry name" value="Endo/exonuclease/phosphatase"/>
</dbReference>
<dbReference type="PANTHER" id="PTHR33710">
    <property type="entry name" value="BNAC02G09200D PROTEIN"/>
    <property type="match status" value="1"/>
</dbReference>
<keyword evidence="3" id="KW-1185">Reference proteome</keyword>
<organism evidence="2 3">
    <name type="scientific">Hibiscus sabdariffa</name>
    <name type="common">roselle</name>
    <dbReference type="NCBI Taxonomy" id="183260"/>
    <lineage>
        <taxon>Eukaryota</taxon>
        <taxon>Viridiplantae</taxon>
        <taxon>Streptophyta</taxon>
        <taxon>Embryophyta</taxon>
        <taxon>Tracheophyta</taxon>
        <taxon>Spermatophyta</taxon>
        <taxon>Magnoliopsida</taxon>
        <taxon>eudicotyledons</taxon>
        <taxon>Gunneridae</taxon>
        <taxon>Pentapetalae</taxon>
        <taxon>rosids</taxon>
        <taxon>malvids</taxon>
        <taxon>Malvales</taxon>
        <taxon>Malvaceae</taxon>
        <taxon>Malvoideae</taxon>
        <taxon>Hibiscus</taxon>
    </lineage>
</organism>
<dbReference type="Gene3D" id="3.60.10.10">
    <property type="entry name" value="Endonuclease/exonuclease/phosphatase"/>
    <property type="match status" value="1"/>
</dbReference>
<dbReference type="Proteomes" id="UP001472677">
    <property type="component" value="Unassembled WGS sequence"/>
</dbReference>